<feature type="compositionally biased region" description="Basic and acidic residues" evidence="1">
    <location>
        <begin position="214"/>
        <end position="231"/>
    </location>
</feature>
<dbReference type="InterPro" id="IPR012677">
    <property type="entry name" value="Nucleotide-bd_a/b_plait_sf"/>
</dbReference>
<dbReference type="PANTHER" id="PTHR21678:SF0">
    <property type="entry name" value="C3H1-TYPE DOMAIN-CONTAINING PROTEIN"/>
    <property type="match status" value="1"/>
</dbReference>
<proteinExistence type="predicted"/>
<evidence type="ECO:0000313" key="2">
    <source>
        <dbReference type="EMBL" id="CAD5116000.1"/>
    </source>
</evidence>
<gene>
    <name evidence="2" type="ORF">DGYR_LOCUS4678</name>
</gene>
<keyword evidence="3" id="KW-1185">Reference proteome</keyword>
<dbReference type="Proteomes" id="UP000549394">
    <property type="component" value="Unassembled WGS sequence"/>
</dbReference>
<accession>A0A7I8VIY5</accession>
<dbReference type="EMBL" id="CAJFCJ010000006">
    <property type="protein sequence ID" value="CAD5116000.1"/>
    <property type="molecule type" value="Genomic_DNA"/>
</dbReference>
<dbReference type="OrthoDB" id="5418203at2759"/>
<dbReference type="PANTHER" id="PTHR21678">
    <property type="entry name" value="GROWTH INHIBITION AND DIFFERENTIATION RELATED PROTEIN 88"/>
    <property type="match status" value="1"/>
</dbReference>
<dbReference type="Gene3D" id="3.30.70.330">
    <property type="match status" value="1"/>
</dbReference>
<dbReference type="InterPro" id="IPR039884">
    <property type="entry name" value="R3HC1/R3HCL"/>
</dbReference>
<feature type="region of interest" description="Disordered" evidence="1">
    <location>
        <begin position="1"/>
        <end position="53"/>
    </location>
</feature>
<sequence length="256" mass="29443">MSDLEKNKDNNESKQNKIIEKESTTNRERERETQELEKKSTDENSEDEGDSWDQHYDDYGNCLDADTAKDLSLAVGKVTIQKPVFDYDNLKTTDWNIGDKDCSHLIEIYDFPPTTNTGDIINVFRDYLKRGFDLRWVDETHAIGVFTCKEAAISALKQNRGLVKTRPISLASQQTKLKAQQCSDLFEPHQLRPETNALIARNLVIGALGLDRNTNKEQRDEERRRLKEAREKKKREIKSNRSAWDGSIKGCAMDKS</sequence>
<dbReference type="AlphaFoldDB" id="A0A7I8VIY5"/>
<feature type="region of interest" description="Disordered" evidence="1">
    <location>
        <begin position="214"/>
        <end position="256"/>
    </location>
</feature>
<protein>
    <submittedName>
        <fullName evidence="2">DgyrCDS4935</fullName>
    </submittedName>
</protein>
<evidence type="ECO:0000256" key="1">
    <source>
        <dbReference type="SAM" id="MobiDB-lite"/>
    </source>
</evidence>
<comment type="caution">
    <text evidence="2">The sequence shown here is derived from an EMBL/GenBank/DDBJ whole genome shotgun (WGS) entry which is preliminary data.</text>
</comment>
<organism evidence="2 3">
    <name type="scientific">Dimorphilus gyrociliatus</name>
    <dbReference type="NCBI Taxonomy" id="2664684"/>
    <lineage>
        <taxon>Eukaryota</taxon>
        <taxon>Metazoa</taxon>
        <taxon>Spiralia</taxon>
        <taxon>Lophotrochozoa</taxon>
        <taxon>Annelida</taxon>
        <taxon>Polychaeta</taxon>
        <taxon>Polychaeta incertae sedis</taxon>
        <taxon>Dinophilidae</taxon>
        <taxon>Dimorphilus</taxon>
    </lineage>
</organism>
<name>A0A7I8VIY5_9ANNE</name>
<reference evidence="2 3" key="1">
    <citation type="submission" date="2020-08" db="EMBL/GenBank/DDBJ databases">
        <authorList>
            <person name="Hejnol A."/>
        </authorList>
    </citation>
    <scope>NUCLEOTIDE SEQUENCE [LARGE SCALE GENOMIC DNA]</scope>
</reference>
<feature type="compositionally biased region" description="Basic and acidic residues" evidence="1">
    <location>
        <begin position="1"/>
        <end position="42"/>
    </location>
</feature>
<evidence type="ECO:0000313" key="3">
    <source>
        <dbReference type="Proteomes" id="UP000549394"/>
    </source>
</evidence>